<evidence type="ECO:0008006" key="4">
    <source>
        <dbReference type="Google" id="ProtNLM"/>
    </source>
</evidence>
<dbReference type="InterPro" id="IPR021888">
    <property type="entry name" value="DUF3499"/>
</dbReference>
<feature type="compositionally biased region" description="Low complexity" evidence="1">
    <location>
        <begin position="173"/>
        <end position="191"/>
    </location>
</feature>
<proteinExistence type="predicted"/>
<organism evidence="2 3">
    <name type="scientific">Kocuria aegyptia</name>
    <dbReference type="NCBI Taxonomy" id="330943"/>
    <lineage>
        <taxon>Bacteria</taxon>
        <taxon>Bacillati</taxon>
        <taxon>Actinomycetota</taxon>
        <taxon>Actinomycetes</taxon>
        <taxon>Micrococcales</taxon>
        <taxon>Micrococcaceae</taxon>
        <taxon>Kocuria</taxon>
    </lineage>
</organism>
<dbReference type="EMBL" id="BAAAOA010000003">
    <property type="protein sequence ID" value="GAA1745985.1"/>
    <property type="molecule type" value="Genomic_DNA"/>
</dbReference>
<accession>A0ABN2K0W6</accession>
<gene>
    <name evidence="2" type="ORF">GCM10009767_00730</name>
</gene>
<evidence type="ECO:0000256" key="1">
    <source>
        <dbReference type="SAM" id="MobiDB-lite"/>
    </source>
</evidence>
<feature type="compositionally biased region" description="Pro residues" evidence="1">
    <location>
        <begin position="192"/>
        <end position="206"/>
    </location>
</feature>
<reference evidence="2 3" key="1">
    <citation type="journal article" date="2019" name="Int. J. Syst. Evol. Microbiol.">
        <title>The Global Catalogue of Microorganisms (GCM) 10K type strain sequencing project: providing services to taxonomists for standard genome sequencing and annotation.</title>
        <authorList>
            <consortium name="The Broad Institute Genomics Platform"/>
            <consortium name="The Broad Institute Genome Sequencing Center for Infectious Disease"/>
            <person name="Wu L."/>
            <person name="Ma J."/>
        </authorList>
    </citation>
    <scope>NUCLEOTIDE SEQUENCE [LARGE SCALE GENOMIC DNA]</scope>
    <source>
        <strain evidence="2 3">JCM 14735</strain>
    </source>
</reference>
<dbReference type="Pfam" id="PF12005">
    <property type="entry name" value="DUF3499"/>
    <property type="match status" value="1"/>
</dbReference>
<comment type="caution">
    <text evidence="2">The sequence shown here is derived from an EMBL/GenBank/DDBJ whole genome shotgun (WGS) entry which is preliminary data.</text>
</comment>
<keyword evidence="3" id="KW-1185">Reference proteome</keyword>
<protein>
    <recommendedName>
        <fullName evidence="4">DUF3499 domain-containing protein</fullName>
    </recommendedName>
</protein>
<dbReference type="Proteomes" id="UP001501204">
    <property type="component" value="Unassembled WGS sequence"/>
</dbReference>
<evidence type="ECO:0000313" key="2">
    <source>
        <dbReference type="EMBL" id="GAA1745985.1"/>
    </source>
</evidence>
<feature type="compositionally biased region" description="Low complexity" evidence="1">
    <location>
        <begin position="126"/>
        <end position="141"/>
    </location>
</feature>
<evidence type="ECO:0000313" key="3">
    <source>
        <dbReference type="Proteomes" id="UP001501204"/>
    </source>
</evidence>
<name>A0ABN2K0W6_9MICC</name>
<feature type="region of interest" description="Disordered" evidence="1">
    <location>
        <begin position="85"/>
        <end position="237"/>
    </location>
</feature>
<feature type="compositionally biased region" description="Low complexity" evidence="1">
    <location>
        <begin position="228"/>
        <end position="237"/>
    </location>
</feature>
<feature type="compositionally biased region" description="Low complexity" evidence="1">
    <location>
        <begin position="152"/>
        <end position="165"/>
    </location>
</feature>
<feature type="compositionally biased region" description="Pro residues" evidence="1">
    <location>
        <begin position="112"/>
        <end position="125"/>
    </location>
</feature>
<sequence>MTSSGSATRLCSRQTCTRDAVMTLTYVYSDSTAVVGPLAGHAEPHAYDLCAVHADRLTVPRGWRVVRLELPEARARREDIGAVAEAVRESEPPAPVRGRPRTVLRDVSLPQPSSPGPAAPRPTRPGGPRAGSRPGRRTGAAETAAQNGPTTAPALAAQSSQSPAPESAPPPAAQSRQPPAAESRQSSAPENLPQPIPQPIQEPAPEVPWHDVPVPGALRRAHLRRPAARGGSARPEA</sequence>